<dbReference type="SUPFAM" id="SSF103481">
    <property type="entry name" value="Multidrug resistance efflux transporter EmrE"/>
    <property type="match status" value="1"/>
</dbReference>
<evidence type="ECO:0000259" key="6">
    <source>
        <dbReference type="Pfam" id="PF03151"/>
    </source>
</evidence>
<comment type="caution">
    <text evidence="7">The sequence shown here is derived from an EMBL/GenBank/DDBJ whole genome shotgun (WGS) entry which is preliminary data.</text>
</comment>
<evidence type="ECO:0000256" key="4">
    <source>
        <dbReference type="ARBA" id="ARBA00023136"/>
    </source>
</evidence>
<evidence type="ECO:0000313" key="8">
    <source>
        <dbReference type="Proteomes" id="UP001642464"/>
    </source>
</evidence>
<feature type="transmembrane region" description="Helical" evidence="5">
    <location>
        <begin position="175"/>
        <end position="194"/>
    </location>
</feature>
<keyword evidence="2 5" id="KW-0812">Transmembrane</keyword>
<evidence type="ECO:0000313" key="7">
    <source>
        <dbReference type="EMBL" id="CAK9021627.1"/>
    </source>
</evidence>
<proteinExistence type="predicted"/>
<evidence type="ECO:0000256" key="3">
    <source>
        <dbReference type="ARBA" id="ARBA00022989"/>
    </source>
</evidence>
<dbReference type="EMBL" id="CAXAMM010009879">
    <property type="protein sequence ID" value="CAK9021627.1"/>
    <property type="molecule type" value="Genomic_DNA"/>
</dbReference>
<evidence type="ECO:0000256" key="1">
    <source>
        <dbReference type="ARBA" id="ARBA00004141"/>
    </source>
</evidence>
<feature type="transmembrane region" description="Helical" evidence="5">
    <location>
        <begin position="137"/>
        <end position="155"/>
    </location>
</feature>
<dbReference type="InterPro" id="IPR050186">
    <property type="entry name" value="TPT_transporter"/>
</dbReference>
<sequence length="268" mass="29273">MHMMGVCLVTLLHELSHQRGPGGWTEALAVLPISVLHGASLIANNSALVHGGVAFVSMVGANIPFIIFILELCRGKSANDFLCTVSVLLVCAGSISCVSGEMSPSWAAFLLTSLSAVLGSIRFVWQHDLVKISLAPMRMVFWNGFWTLLITIPMIAWKERNQLGSLFEASRSVKISLMMSVLMATVLNISQWLALKRLGALLQSIIGNLNLILVIALSQFYLHERVTNSQYLGVMLLGLGTFMNKARDLAQKPELEVLSSKPLTPRPM</sequence>
<gene>
    <name evidence="7" type="ORF">SCF082_LOCUS15425</name>
</gene>
<keyword evidence="3 5" id="KW-1133">Transmembrane helix</keyword>
<feature type="transmembrane region" description="Helical" evidence="5">
    <location>
        <begin position="106"/>
        <end position="125"/>
    </location>
</feature>
<dbReference type="InterPro" id="IPR004853">
    <property type="entry name" value="Sugar_P_trans_dom"/>
</dbReference>
<comment type="subcellular location">
    <subcellularLocation>
        <location evidence="1">Membrane</location>
        <topology evidence="1">Multi-pass membrane protein</topology>
    </subcellularLocation>
</comment>
<protein>
    <recommendedName>
        <fullName evidence="6">Sugar phosphate transporter domain-containing protein</fullName>
    </recommendedName>
</protein>
<feature type="domain" description="Sugar phosphate transporter" evidence="6">
    <location>
        <begin position="26"/>
        <end position="243"/>
    </location>
</feature>
<keyword evidence="4 5" id="KW-0472">Membrane</keyword>
<dbReference type="PANTHER" id="PTHR11132">
    <property type="entry name" value="SOLUTE CARRIER FAMILY 35"/>
    <property type="match status" value="1"/>
</dbReference>
<keyword evidence="8" id="KW-1185">Reference proteome</keyword>
<feature type="transmembrane region" description="Helical" evidence="5">
    <location>
        <begin position="81"/>
        <end position="100"/>
    </location>
</feature>
<accession>A0ABP0K4D5</accession>
<reference evidence="7 8" key="1">
    <citation type="submission" date="2024-02" db="EMBL/GenBank/DDBJ databases">
        <authorList>
            <person name="Chen Y."/>
            <person name="Shah S."/>
            <person name="Dougan E. K."/>
            <person name="Thang M."/>
            <person name="Chan C."/>
        </authorList>
    </citation>
    <scope>NUCLEOTIDE SEQUENCE [LARGE SCALE GENOMIC DNA]</scope>
</reference>
<evidence type="ECO:0000256" key="5">
    <source>
        <dbReference type="SAM" id="Phobius"/>
    </source>
</evidence>
<feature type="transmembrane region" description="Helical" evidence="5">
    <location>
        <begin position="47"/>
        <end position="69"/>
    </location>
</feature>
<name>A0ABP0K4D5_9DINO</name>
<organism evidence="7 8">
    <name type="scientific">Durusdinium trenchii</name>
    <dbReference type="NCBI Taxonomy" id="1381693"/>
    <lineage>
        <taxon>Eukaryota</taxon>
        <taxon>Sar</taxon>
        <taxon>Alveolata</taxon>
        <taxon>Dinophyceae</taxon>
        <taxon>Suessiales</taxon>
        <taxon>Symbiodiniaceae</taxon>
        <taxon>Durusdinium</taxon>
    </lineage>
</organism>
<evidence type="ECO:0000256" key="2">
    <source>
        <dbReference type="ARBA" id="ARBA00022692"/>
    </source>
</evidence>
<dbReference type="Pfam" id="PF03151">
    <property type="entry name" value="TPT"/>
    <property type="match status" value="1"/>
</dbReference>
<dbReference type="InterPro" id="IPR037185">
    <property type="entry name" value="EmrE-like"/>
</dbReference>
<dbReference type="Proteomes" id="UP001642464">
    <property type="component" value="Unassembled WGS sequence"/>
</dbReference>
<feature type="transmembrane region" description="Helical" evidence="5">
    <location>
        <begin position="201"/>
        <end position="222"/>
    </location>
</feature>